<name>A0ABV1ABF2_9TELE</name>
<proteinExistence type="predicted"/>
<organism evidence="1 2">
    <name type="scientific">Ameca splendens</name>
    <dbReference type="NCBI Taxonomy" id="208324"/>
    <lineage>
        <taxon>Eukaryota</taxon>
        <taxon>Metazoa</taxon>
        <taxon>Chordata</taxon>
        <taxon>Craniata</taxon>
        <taxon>Vertebrata</taxon>
        <taxon>Euteleostomi</taxon>
        <taxon>Actinopterygii</taxon>
        <taxon>Neopterygii</taxon>
        <taxon>Teleostei</taxon>
        <taxon>Neoteleostei</taxon>
        <taxon>Acanthomorphata</taxon>
        <taxon>Ovalentaria</taxon>
        <taxon>Atherinomorphae</taxon>
        <taxon>Cyprinodontiformes</taxon>
        <taxon>Goodeidae</taxon>
        <taxon>Ameca</taxon>
    </lineage>
</organism>
<reference evidence="1 2" key="1">
    <citation type="submission" date="2021-06" db="EMBL/GenBank/DDBJ databases">
        <authorList>
            <person name="Palmer J.M."/>
        </authorList>
    </citation>
    <scope>NUCLEOTIDE SEQUENCE [LARGE SCALE GENOMIC DNA]</scope>
    <source>
        <strain evidence="1 2">AS_MEX2019</strain>
        <tissue evidence="1">Muscle</tissue>
    </source>
</reference>
<sequence length="169" mass="19360">MHLYSLTVRQQFCDVALVAFIFIFFDCELTEKGWREKGRHAAKVKGPEHKPVTACIEDKGLQTWVASFTAAPPARKQFEEALFAAAKAEVLFGISLYQLCTSIKQKSYLFKTLSLTFDLSFLDHSRFTVIITQIHFWNLTKHVTSRRIVVSHSEMSIIYGQMFCCVRGL</sequence>
<evidence type="ECO:0000313" key="2">
    <source>
        <dbReference type="Proteomes" id="UP001469553"/>
    </source>
</evidence>
<gene>
    <name evidence="1" type="ORF">AMECASPLE_024039</name>
</gene>
<comment type="caution">
    <text evidence="1">The sequence shown here is derived from an EMBL/GenBank/DDBJ whole genome shotgun (WGS) entry which is preliminary data.</text>
</comment>
<accession>A0ABV1ABF2</accession>
<protein>
    <submittedName>
        <fullName evidence="1">Uncharacterized protein</fullName>
    </submittedName>
</protein>
<dbReference type="EMBL" id="JAHRIP010086902">
    <property type="protein sequence ID" value="MEQ2315591.1"/>
    <property type="molecule type" value="Genomic_DNA"/>
</dbReference>
<keyword evidence="2" id="KW-1185">Reference proteome</keyword>
<dbReference type="Proteomes" id="UP001469553">
    <property type="component" value="Unassembled WGS sequence"/>
</dbReference>
<evidence type="ECO:0000313" key="1">
    <source>
        <dbReference type="EMBL" id="MEQ2315591.1"/>
    </source>
</evidence>